<keyword evidence="3" id="KW-1185">Reference proteome</keyword>
<sequence>MAAREDHRGTCYEQTGPEQAASTAGRAIVTRALSLANRKDASPVNRLAVTSRLVKLACPSDLGIEPDKRFSKTWRSRPALNEPKLSGMEPVSLFLERSSWMRRDLADDVVGVAHAEGGDPARVVGVVANDVVPIATVGFWVPRAEEADTVEVVPYL</sequence>
<dbReference type="EMBL" id="JAKOGI010000032">
    <property type="protein sequence ID" value="KAJ8448168.1"/>
    <property type="molecule type" value="Genomic_DNA"/>
</dbReference>
<reference evidence="2" key="1">
    <citation type="submission" date="2022-04" db="EMBL/GenBank/DDBJ databases">
        <title>Carnegiea gigantea Genome sequencing and assembly v2.</title>
        <authorList>
            <person name="Copetti D."/>
            <person name="Sanderson M.J."/>
            <person name="Burquez A."/>
            <person name="Wojciechowski M.F."/>
        </authorList>
    </citation>
    <scope>NUCLEOTIDE SEQUENCE</scope>
    <source>
        <strain evidence="2">SGP5-SGP5p</strain>
        <tissue evidence="2">Aerial part</tissue>
    </source>
</reference>
<accession>A0A9Q1QMI6</accession>
<protein>
    <submittedName>
        <fullName evidence="2">Uncharacterized protein</fullName>
    </submittedName>
</protein>
<dbReference type="AlphaFoldDB" id="A0A9Q1QMI6"/>
<proteinExistence type="predicted"/>
<gene>
    <name evidence="2" type="ORF">Cgig2_031892</name>
</gene>
<dbReference type="Proteomes" id="UP001153076">
    <property type="component" value="Unassembled WGS sequence"/>
</dbReference>
<evidence type="ECO:0000256" key="1">
    <source>
        <dbReference type="SAM" id="MobiDB-lite"/>
    </source>
</evidence>
<feature type="compositionally biased region" description="Basic and acidic residues" evidence="1">
    <location>
        <begin position="1"/>
        <end position="10"/>
    </location>
</feature>
<evidence type="ECO:0000313" key="3">
    <source>
        <dbReference type="Proteomes" id="UP001153076"/>
    </source>
</evidence>
<comment type="caution">
    <text evidence="2">The sequence shown here is derived from an EMBL/GenBank/DDBJ whole genome shotgun (WGS) entry which is preliminary data.</text>
</comment>
<evidence type="ECO:0000313" key="2">
    <source>
        <dbReference type="EMBL" id="KAJ8448168.1"/>
    </source>
</evidence>
<feature type="region of interest" description="Disordered" evidence="1">
    <location>
        <begin position="1"/>
        <end position="24"/>
    </location>
</feature>
<feature type="compositionally biased region" description="Polar residues" evidence="1">
    <location>
        <begin position="12"/>
        <end position="22"/>
    </location>
</feature>
<organism evidence="2 3">
    <name type="scientific">Carnegiea gigantea</name>
    <dbReference type="NCBI Taxonomy" id="171969"/>
    <lineage>
        <taxon>Eukaryota</taxon>
        <taxon>Viridiplantae</taxon>
        <taxon>Streptophyta</taxon>
        <taxon>Embryophyta</taxon>
        <taxon>Tracheophyta</taxon>
        <taxon>Spermatophyta</taxon>
        <taxon>Magnoliopsida</taxon>
        <taxon>eudicotyledons</taxon>
        <taxon>Gunneridae</taxon>
        <taxon>Pentapetalae</taxon>
        <taxon>Caryophyllales</taxon>
        <taxon>Cactineae</taxon>
        <taxon>Cactaceae</taxon>
        <taxon>Cactoideae</taxon>
        <taxon>Echinocereeae</taxon>
        <taxon>Carnegiea</taxon>
    </lineage>
</organism>
<name>A0A9Q1QMI6_9CARY</name>